<evidence type="ECO:0000313" key="1">
    <source>
        <dbReference type="EMBL" id="SBS81561.1"/>
    </source>
</evidence>
<dbReference type="GO" id="GO:0016853">
    <property type="term" value="F:isomerase activity"/>
    <property type="evidence" value="ECO:0007669"/>
    <property type="project" value="UniProtKB-KW"/>
</dbReference>
<organism evidence="1 2">
    <name type="scientific">Plasmodium ovale curtisi</name>
    <dbReference type="NCBI Taxonomy" id="864141"/>
    <lineage>
        <taxon>Eukaryota</taxon>
        <taxon>Sar</taxon>
        <taxon>Alveolata</taxon>
        <taxon>Apicomplexa</taxon>
        <taxon>Aconoidasida</taxon>
        <taxon>Haemosporida</taxon>
        <taxon>Plasmodiidae</taxon>
        <taxon>Plasmodium</taxon>
        <taxon>Plasmodium (Plasmodium)</taxon>
    </lineage>
</organism>
<dbReference type="EMBL" id="FLQU01000166">
    <property type="protein sequence ID" value="SBS81561.1"/>
    <property type="molecule type" value="Genomic_DNA"/>
</dbReference>
<gene>
    <name evidence="1" type="ORF">POVCU2_0010870</name>
</gene>
<protein>
    <submittedName>
        <fullName evidence="1">Topoisomerase, putative</fullName>
    </submittedName>
</protein>
<reference evidence="2" key="1">
    <citation type="submission" date="2016-05" db="EMBL/GenBank/DDBJ databases">
        <authorList>
            <person name="Naeem Raeece"/>
        </authorList>
    </citation>
    <scope>NUCLEOTIDE SEQUENCE [LARGE SCALE GENOMIC DNA]</scope>
</reference>
<dbReference type="AlphaFoldDB" id="A0A1A8VML5"/>
<dbReference type="Proteomes" id="UP000078560">
    <property type="component" value="Unassembled WGS sequence"/>
</dbReference>
<name>A0A1A8VML5_PLAOA</name>
<evidence type="ECO:0000313" key="2">
    <source>
        <dbReference type="Proteomes" id="UP000078560"/>
    </source>
</evidence>
<sequence length="193" mass="22669">IEDFVLHTLSWLLCINVDIFKKNSDKKYSTSLFDKKLVKLCRKKENDLAVSPKMMNYKTVDKDTIFEEIEDFVLHTLSWLLCINVDIFKKNSDKKYSTSLFDKKLVKLCRKKENDLAVSPKMMNYKTVDKDTIFEEIEDFVLHTLSWLLCINVDIFKKNSDKKYSTSLFDKKLVKLCRSKQNAKCVISLILPS</sequence>
<proteinExistence type="predicted"/>
<feature type="non-terminal residue" evidence="1">
    <location>
        <position position="1"/>
    </location>
</feature>
<keyword evidence="1" id="KW-0413">Isomerase</keyword>
<accession>A0A1A8VML5</accession>